<dbReference type="GO" id="GO:0016020">
    <property type="term" value="C:membrane"/>
    <property type="evidence" value="ECO:0007669"/>
    <property type="project" value="TreeGrafter"/>
</dbReference>
<dbReference type="Pfam" id="PF08700">
    <property type="entry name" value="VPS51_Exo84_N"/>
    <property type="match status" value="1"/>
</dbReference>
<dbReference type="GO" id="GO:1990745">
    <property type="term" value="C:EARP complex"/>
    <property type="evidence" value="ECO:0007669"/>
    <property type="project" value="TreeGrafter"/>
</dbReference>
<dbReference type="PANTHER" id="PTHR15954:SF4">
    <property type="entry name" value="VACUOLAR PROTEIN SORTING-ASSOCIATED PROTEIN 51 HOMOLOG"/>
    <property type="match status" value="1"/>
</dbReference>
<feature type="region of interest" description="Disordered" evidence="3">
    <location>
        <begin position="29"/>
        <end position="50"/>
    </location>
</feature>
<name>A0A7S3CBQ7_9CHLO</name>
<keyword evidence="2" id="KW-0445">Lipid transport</keyword>
<dbReference type="GO" id="GO:0007041">
    <property type="term" value="P:lysosomal transport"/>
    <property type="evidence" value="ECO:0007669"/>
    <property type="project" value="TreeGrafter"/>
</dbReference>
<evidence type="ECO:0000313" key="4">
    <source>
        <dbReference type="EMBL" id="CAE0191765.1"/>
    </source>
</evidence>
<reference evidence="5 6" key="2">
    <citation type="submission" date="2024-03" db="EMBL/GenBank/DDBJ databases">
        <title>Complete genome sequence of the green alga Chloropicon roscoffensis RCC1871.</title>
        <authorList>
            <person name="Lemieux C."/>
            <person name="Pombert J.-F."/>
            <person name="Otis C."/>
            <person name="Turmel M."/>
        </authorList>
    </citation>
    <scope>NUCLEOTIDE SEQUENCE [LARGE SCALE GENOMIC DNA]</scope>
    <source>
        <strain evidence="5 6">RCC1871</strain>
    </source>
</reference>
<accession>A0A7S3CBQ7</accession>
<protein>
    <recommendedName>
        <fullName evidence="2">Vacuolar protein sorting-associated protein 51 homolog</fullName>
    </recommendedName>
</protein>
<gene>
    <name evidence="4" type="ORF">CROS1456_LOCUS4855</name>
    <name evidence="5" type="ORF">HKI87_19g88650</name>
</gene>
<evidence type="ECO:0000256" key="3">
    <source>
        <dbReference type="SAM" id="MobiDB-lite"/>
    </source>
</evidence>
<dbReference type="EMBL" id="HBHZ01006253">
    <property type="protein sequence ID" value="CAE0191765.1"/>
    <property type="molecule type" value="Transcribed_RNA"/>
</dbReference>
<keyword evidence="2" id="KW-0333">Golgi apparatus</keyword>
<dbReference type="EMBL" id="CP151519">
    <property type="protein sequence ID" value="WZN67292.1"/>
    <property type="molecule type" value="Genomic_DNA"/>
</dbReference>
<evidence type="ECO:0000313" key="6">
    <source>
        <dbReference type="Proteomes" id="UP001472866"/>
    </source>
</evidence>
<reference evidence="4" key="1">
    <citation type="submission" date="2021-01" db="EMBL/GenBank/DDBJ databases">
        <authorList>
            <person name="Corre E."/>
            <person name="Pelletier E."/>
            <person name="Niang G."/>
            <person name="Scheremetjew M."/>
            <person name="Finn R."/>
            <person name="Kale V."/>
            <person name="Holt S."/>
            <person name="Cochrane G."/>
            <person name="Meng A."/>
            <person name="Brown T."/>
            <person name="Cohen L."/>
        </authorList>
    </citation>
    <scope>NUCLEOTIDE SEQUENCE</scope>
    <source>
        <strain evidence="4">RCC1871</strain>
    </source>
</reference>
<proteinExistence type="inferred from homology"/>
<organism evidence="4">
    <name type="scientific">Chloropicon roscoffensis</name>
    <dbReference type="NCBI Taxonomy" id="1461544"/>
    <lineage>
        <taxon>Eukaryota</taxon>
        <taxon>Viridiplantae</taxon>
        <taxon>Chlorophyta</taxon>
        <taxon>Chloropicophyceae</taxon>
        <taxon>Chloropicales</taxon>
        <taxon>Chloropicaceae</taxon>
        <taxon>Chloropicon</taxon>
    </lineage>
</organism>
<dbReference type="GO" id="GO:0032456">
    <property type="term" value="P:endocytic recycling"/>
    <property type="evidence" value="ECO:0007669"/>
    <property type="project" value="TreeGrafter"/>
</dbReference>
<comment type="similarity">
    <text evidence="1 2">Belongs to the VPS51 family.</text>
</comment>
<dbReference type="GO" id="GO:0048193">
    <property type="term" value="P:Golgi vesicle transport"/>
    <property type="evidence" value="ECO:0007669"/>
    <property type="project" value="TreeGrafter"/>
</dbReference>
<keyword evidence="6" id="KW-1185">Reference proteome</keyword>
<comment type="subcellular location">
    <subcellularLocation>
        <location evidence="2">Golgi apparatus</location>
        <location evidence="2">trans-Golgi network</location>
    </subcellularLocation>
</comment>
<evidence type="ECO:0000256" key="2">
    <source>
        <dbReference type="RuleBase" id="RU368010"/>
    </source>
</evidence>
<dbReference type="AlphaFoldDB" id="A0A7S3CBQ7"/>
<evidence type="ECO:0000256" key="1">
    <source>
        <dbReference type="ARBA" id="ARBA00006080"/>
    </source>
</evidence>
<dbReference type="GO" id="GO:0000938">
    <property type="term" value="C:GARP complex"/>
    <property type="evidence" value="ECO:0007669"/>
    <property type="project" value="UniProtKB-UniRule"/>
</dbReference>
<dbReference type="GO" id="GO:0015031">
    <property type="term" value="P:protein transport"/>
    <property type="evidence" value="ECO:0007669"/>
    <property type="project" value="UniProtKB-UniRule"/>
</dbReference>
<dbReference type="GO" id="GO:0006869">
    <property type="term" value="P:lipid transport"/>
    <property type="evidence" value="ECO:0007669"/>
    <property type="project" value="UniProtKB-UniRule"/>
</dbReference>
<dbReference type="InterPro" id="IPR014812">
    <property type="entry name" value="Vps51"/>
</dbReference>
<dbReference type="GO" id="GO:0007030">
    <property type="term" value="P:Golgi organization"/>
    <property type="evidence" value="ECO:0007669"/>
    <property type="project" value="UniProtKB-UniRule"/>
</dbReference>
<keyword evidence="2" id="KW-0653">Protein transport</keyword>
<comment type="subunit">
    <text evidence="2">Component of the Golgi-associated retrograde protein (GARP) complex.</text>
</comment>
<comment type="function">
    <text evidence="2">Acts as component of the GARP complex that is involved in retrograde transport from early and late endosomes to the trans-Golgi network (TGN).</text>
</comment>
<dbReference type="GO" id="GO:0042147">
    <property type="term" value="P:retrograde transport, endosome to Golgi"/>
    <property type="evidence" value="ECO:0007669"/>
    <property type="project" value="UniProtKB-UniRule"/>
</dbReference>
<sequence>MESDKSLDEKTQRVKSLLASYYSLDEGGVGSGGVGSSHDTPGTGRGVENLDREGFDCQRYFDRLLETNRLDELLTREIKLQSEVKQCDGELQSLVYENYSKFIAATDTIRSMRTKVDGMESKMALVKDKIGRIAEKNAVVDGKMEQRRARFDELNTVRNVMSKLNEVFDLPDKCRLSMERGALEVAVRYIASSKPFLEIHGSGENAALARVKAKLEACQLDLVASLKEKLRTDPDNNVEVINFLRQLGETVTELEDTFLSSSGAQLREMLQRATAAFEDGGCMGDLCGDEVGRAKVDEALAGIEDELVPCVLKLQSQYRGMFLSDENGAALGEGAGKFHATVESVLASAVAAAKKFVLTHPVKTLVAPSVLLEVLGKVSATFGRVEERFSSFEDVWAGFAQCMECSVRNFVGAKFLGLEGELRGLSSGEGAEARDSVAESVSAATEAICGCFDSFLHEMREMQKDGGSLIDPWKESFVGLVEEGCHQTLAAMQDALKGLLGQPGEVSLFYSRLCGGYADVVVPSVARSIGNLFVRQASRDGREDALAGCFSDLGNQHLANYVAFKGRGLSQLIRVSMLEKINWMTYEHETGEVYPVFRKICEDLVTIESQVSAVISENGRTFSSPSHAGHQRNASTSRVERNVDRLFAEKIEIFGKVEATQRGVLSGITKIAIKSLIECIRLSSLNAKAHDLIGGSSLPYLRRELRDRIVGVDSTVEFLLDEAGQALQDRSVAA</sequence>
<dbReference type="Proteomes" id="UP001472866">
    <property type="component" value="Chromosome 19"/>
</dbReference>
<dbReference type="GO" id="GO:0005829">
    <property type="term" value="C:cytosol"/>
    <property type="evidence" value="ECO:0007669"/>
    <property type="project" value="GOC"/>
</dbReference>
<dbReference type="PANTHER" id="PTHR15954">
    <property type="entry name" value="VACUOLAR PROTEIN SORTING-ASSOCIATED PROTEIN 51 HOMOLOG"/>
    <property type="match status" value="1"/>
</dbReference>
<evidence type="ECO:0000313" key="5">
    <source>
        <dbReference type="EMBL" id="WZN67292.1"/>
    </source>
</evidence>
<keyword evidence="2" id="KW-0813">Transport</keyword>